<dbReference type="AlphaFoldDB" id="A0A538TZR7"/>
<gene>
    <name evidence="1" type="ORF">E6K80_12650</name>
</gene>
<dbReference type="Proteomes" id="UP000319836">
    <property type="component" value="Unassembled WGS sequence"/>
</dbReference>
<name>A0A538TZR7_UNCEI</name>
<dbReference type="InterPro" id="IPR003448">
    <property type="entry name" value="Mopterin_biosynth_MoaE"/>
</dbReference>
<dbReference type="GO" id="GO:0006777">
    <property type="term" value="P:Mo-molybdopterin cofactor biosynthetic process"/>
    <property type="evidence" value="ECO:0007669"/>
    <property type="project" value="InterPro"/>
</dbReference>
<proteinExistence type="predicted"/>
<accession>A0A538TZR7</accession>
<dbReference type="SUPFAM" id="SSF54690">
    <property type="entry name" value="Molybdopterin synthase subunit MoaE"/>
    <property type="match status" value="1"/>
</dbReference>
<reference evidence="1 2" key="1">
    <citation type="journal article" date="2019" name="Nat. Microbiol.">
        <title>Mediterranean grassland soil C-N compound turnover is dependent on rainfall and depth, and is mediated by genomically divergent microorganisms.</title>
        <authorList>
            <person name="Diamond S."/>
            <person name="Andeer P.F."/>
            <person name="Li Z."/>
            <person name="Crits-Christoph A."/>
            <person name="Burstein D."/>
            <person name="Anantharaman K."/>
            <person name="Lane K.R."/>
            <person name="Thomas B.C."/>
            <person name="Pan C."/>
            <person name="Northen T.R."/>
            <person name="Banfield J.F."/>
        </authorList>
    </citation>
    <scope>NUCLEOTIDE SEQUENCE [LARGE SCALE GENOMIC DNA]</scope>
    <source>
        <strain evidence="1">WS_10</strain>
    </source>
</reference>
<protein>
    <submittedName>
        <fullName evidence="1">Molybdenum cofactor biosynthesis protein MoaE</fullName>
    </submittedName>
</protein>
<dbReference type="CDD" id="cd00756">
    <property type="entry name" value="MoaE"/>
    <property type="match status" value="1"/>
</dbReference>
<evidence type="ECO:0000313" key="1">
    <source>
        <dbReference type="EMBL" id="TMQ69140.1"/>
    </source>
</evidence>
<dbReference type="Gene3D" id="3.90.1170.40">
    <property type="entry name" value="Molybdopterin biosynthesis MoaE subunit"/>
    <property type="match status" value="1"/>
</dbReference>
<dbReference type="InterPro" id="IPR036563">
    <property type="entry name" value="MoaE_sf"/>
</dbReference>
<dbReference type="EMBL" id="VBPA01000335">
    <property type="protein sequence ID" value="TMQ69140.1"/>
    <property type="molecule type" value="Genomic_DNA"/>
</dbReference>
<evidence type="ECO:0000313" key="2">
    <source>
        <dbReference type="Proteomes" id="UP000319836"/>
    </source>
</evidence>
<organism evidence="1 2">
    <name type="scientific">Eiseniibacteriota bacterium</name>
    <dbReference type="NCBI Taxonomy" id="2212470"/>
    <lineage>
        <taxon>Bacteria</taxon>
        <taxon>Candidatus Eiseniibacteriota</taxon>
    </lineage>
</organism>
<dbReference type="Pfam" id="PF02391">
    <property type="entry name" value="MoaE"/>
    <property type="match status" value="1"/>
</dbReference>
<dbReference type="PANTHER" id="PTHR23404">
    <property type="entry name" value="MOLYBDOPTERIN SYNTHASE RELATED"/>
    <property type="match status" value="1"/>
</dbReference>
<sequence length="148" mass="15690">MAELVRGPIDVAALIAAASDPACGALAVFLGTTRDRHDGRRVMSLAYEAYEPMALEALGALEGEAARRFAVASCRIVHRLGVVPPTEASVAVVVAAAHRAPALEACRWAIDELKRAIPIWKKERYADGGEAWVEGHPLARDGGRQGAP</sequence>
<comment type="caution">
    <text evidence="1">The sequence shown here is derived from an EMBL/GenBank/DDBJ whole genome shotgun (WGS) entry which is preliminary data.</text>
</comment>